<dbReference type="PANTHER" id="PTHR43464:SF19">
    <property type="entry name" value="UBIQUINONE BIOSYNTHESIS O-METHYLTRANSFERASE, MITOCHONDRIAL"/>
    <property type="match status" value="1"/>
</dbReference>
<dbReference type="EMBL" id="FNGA01000001">
    <property type="protein sequence ID" value="SDK44924.1"/>
    <property type="molecule type" value="Genomic_DNA"/>
</dbReference>
<proteinExistence type="predicted"/>
<protein>
    <submittedName>
        <fullName evidence="5">Methyltransferase domain-containing protein</fullName>
    </submittedName>
</protein>
<evidence type="ECO:0000313" key="5">
    <source>
        <dbReference type="EMBL" id="SDK44924.1"/>
    </source>
</evidence>
<dbReference type="PANTHER" id="PTHR43464">
    <property type="entry name" value="METHYLTRANSFERASE"/>
    <property type="match status" value="1"/>
</dbReference>
<dbReference type="GO" id="GO:0008757">
    <property type="term" value="F:S-adenosylmethionine-dependent methyltransferase activity"/>
    <property type="evidence" value="ECO:0007669"/>
    <property type="project" value="InterPro"/>
</dbReference>
<name>A0A1G9C0D6_9BACT</name>
<dbReference type="RefSeq" id="WP_092157869.1">
    <property type="nucleotide sequence ID" value="NZ_FNGA01000001.1"/>
</dbReference>
<evidence type="ECO:0000256" key="2">
    <source>
        <dbReference type="ARBA" id="ARBA00022679"/>
    </source>
</evidence>
<dbReference type="SUPFAM" id="SSF53335">
    <property type="entry name" value="S-adenosyl-L-methionine-dependent methyltransferases"/>
    <property type="match status" value="1"/>
</dbReference>
<keyword evidence="6" id="KW-1185">Reference proteome</keyword>
<accession>A0A1G9C0D6</accession>
<keyword evidence="2 5" id="KW-0808">Transferase</keyword>
<organism evidence="5 6">
    <name type="scientific">Maridesulfovibrio ferrireducens</name>
    <dbReference type="NCBI Taxonomy" id="246191"/>
    <lineage>
        <taxon>Bacteria</taxon>
        <taxon>Pseudomonadati</taxon>
        <taxon>Thermodesulfobacteriota</taxon>
        <taxon>Desulfovibrionia</taxon>
        <taxon>Desulfovibrionales</taxon>
        <taxon>Desulfovibrionaceae</taxon>
        <taxon>Maridesulfovibrio</taxon>
    </lineage>
</organism>
<dbReference type="CDD" id="cd02440">
    <property type="entry name" value="AdoMet_MTases"/>
    <property type="match status" value="1"/>
</dbReference>
<reference evidence="6" key="1">
    <citation type="submission" date="2016-10" db="EMBL/GenBank/DDBJ databases">
        <authorList>
            <person name="Varghese N."/>
            <person name="Submissions S."/>
        </authorList>
    </citation>
    <scope>NUCLEOTIDE SEQUENCE [LARGE SCALE GENOMIC DNA]</scope>
    <source>
        <strain evidence="6">DSM 16995</strain>
    </source>
</reference>
<dbReference type="InterPro" id="IPR013216">
    <property type="entry name" value="Methyltransf_11"/>
</dbReference>
<feature type="domain" description="Methyltransferase type 11" evidence="4">
    <location>
        <begin position="46"/>
        <end position="135"/>
    </location>
</feature>
<dbReference type="Gene3D" id="3.40.50.150">
    <property type="entry name" value="Vaccinia Virus protein VP39"/>
    <property type="match status" value="1"/>
</dbReference>
<evidence type="ECO:0000313" key="6">
    <source>
        <dbReference type="Proteomes" id="UP000199053"/>
    </source>
</evidence>
<dbReference type="AlphaFoldDB" id="A0A1G9C0D6"/>
<evidence type="ECO:0000256" key="1">
    <source>
        <dbReference type="ARBA" id="ARBA00022603"/>
    </source>
</evidence>
<evidence type="ECO:0000259" key="4">
    <source>
        <dbReference type="Pfam" id="PF08241"/>
    </source>
</evidence>
<keyword evidence="3" id="KW-0949">S-adenosyl-L-methionine</keyword>
<keyword evidence="1 5" id="KW-0489">Methyltransferase</keyword>
<dbReference type="InterPro" id="IPR029063">
    <property type="entry name" value="SAM-dependent_MTases_sf"/>
</dbReference>
<gene>
    <name evidence="5" type="ORF">SAMN05660337_0482</name>
</gene>
<sequence length="267" mass="30243">MIWDGSDAEKFDKWFRTPEGRFALEQEVNLMDHLISGWPRRKRKLLEVGCGTGIFLEHLYRSGFDVTGVDKSSVMLDAAIERLGKRATLYQCNGEILPFDDNEFDFTVLWTVLEFCSDPEAVIAEAARVSAGGILVGFLNRHSIYFFTHGRMWPWASANTLRKAHWFSPSEMRGALYGGTGYKPSMTRSVLPGPMWSWKTKIPWKFLNGLIYPPYVGAFTACKVDFCNRIPLNPLHAWKSAPSGISSAKRKSFKPGCYRGSKCSFDE</sequence>
<dbReference type="Proteomes" id="UP000199053">
    <property type="component" value="Unassembled WGS sequence"/>
</dbReference>
<evidence type="ECO:0000256" key="3">
    <source>
        <dbReference type="ARBA" id="ARBA00022691"/>
    </source>
</evidence>
<dbReference type="OrthoDB" id="9782767at2"/>
<dbReference type="Pfam" id="PF08241">
    <property type="entry name" value="Methyltransf_11"/>
    <property type="match status" value="1"/>
</dbReference>
<dbReference type="STRING" id="246191.SAMN05660337_0482"/>
<dbReference type="GO" id="GO:0032259">
    <property type="term" value="P:methylation"/>
    <property type="evidence" value="ECO:0007669"/>
    <property type="project" value="UniProtKB-KW"/>
</dbReference>